<keyword evidence="3" id="KW-1185">Reference proteome</keyword>
<feature type="region of interest" description="Disordered" evidence="1">
    <location>
        <begin position="388"/>
        <end position="407"/>
    </location>
</feature>
<organism evidence="2 3">
    <name type="scientific">Dryococelus australis</name>
    <dbReference type="NCBI Taxonomy" id="614101"/>
    <lineage>
        <taxon>Eukaryota</taxon>
        <taxon>Metazoa</taxon>
        <taxon>Ecdysozoa</taxon>
        <taxon>Arthropoda</taxon>
        <taxon>Hexapoda</taxon>
        <taxon>Insecta</taxon>
        <taxon>Pterygota</taxon>
        <taxon>Neoptera</taxon>
        <taxon>Polyneoptera</taxon>
        <taxon>Phasmatodea</taxon>
        <taxon>Verophasmatodea</taxon>
        <taxon>Anareolatae</taxon>
        <taxon>Phasmatidae</taxon>
        <taxon>Eurycanthinae</taxon>
        <taxon>Dryococelus</taxon>
    </lineage>
</organism>
<gene>
    <name evidence="2" type="ORF">PR048_033590</name>
</gene>
<evidence type="ECO:0000313" key="2">
    <source>
        <dbReference type="EMBL" id="KAJ8866066.1"/>
    </source>
</evidence>
<proteinExistence type="predicted"/>
<sequence>MEHRWNAGAGKREIPKKPADQRHRPTRLSLAKIRTPGMRLNPVRLGGRRIIAVSRGFDSKRGRTLQEKGSLNRRYGEFRFMKIKGRVRLSENACRDTAISRRKTAPRLTLQSSYTLEQKSLVNRMPPQTELILRFNPTTLDNGASLLHTSSRDSTAVWHAMLHLSPGQATSDHITNIFPGPRPAVVFEQRARFRFPFSRKKKGGRVFFEHEPGATVMSGKGGKGSDGLGGAWRSWRRTVTTSSQGLGLAAPVVGVRDRVAPGLLKVRLRLNAEELRLVQDESFKRGPVGHVCNETRERGNTYDSNLKASIVERFKRTLKGKMWRYFAANGNYKWLDTLPKLVPFIYHSHKTQRCEIQLYASSRVCYSEEADLLSASLPFPRAAKRMTDSGDVPGVTALPPPPAGEADKRRGCARIFWELGPSAQR</sequence>
<dbReference type="EMBL" id="JARBHB010000017">
    <property type="protein sequence ID" value="KAJ8866066.1"/>
    <property type="molecule type" value="Genomic_DNA"/>
</dbReference>
<accession>A0ABQ9G3J2</accession>
<feature type="compositionally biased region" description="Basic and acidic residues" evidence="1">
    <location>
        <begin position="1"/>
        <end position="23"/>
    </location>
</feature>
<reference evidence="2 3" key="1">
    <citation type="submission" date="2023-02" db="EMBL/GenBank/DDBJ databases">
        <title>LHISI_Scaffold_Assembly.</title>
        <authorList>
            <person name="Stuart O.P."/>
            <person name="Cleave R."/>
            <person name="Magrath M.J.L."/>
            <person name="Mikheyev A.S."/>
        </authorList>
    </citation>
    <scope>NUCLEOTIDE SEQUENCE [LARGE SCALE GENOMIC DNA]</scope>
    <source>
        <strain evidence="2">Daus_M_001</strain>
        <tissue evidence="2">Leg muscle</tissue>
    </source>
</reference>
<feature type="region of interest" description="Disordered" evidence="1">
    <location>
        <begin position="1"/>
        <end position="25"/>
    </location>
</feature>
<comment type="caution">
    <text evidence="2">The sequence shown here is derived from an EMBL/GenBank/DDBJ whole genome shotgun (WGS) entry which is preliminary data.</text>
</comment>
<dbReference type="Proteomes" id="UP001159363">
    <property type="component" value="Chromosome 16"/>
</dbReference>
<protein>
    <submittedName>
        <fullName evidence="2">Uncharacterized protein</fullName>
    </submittedName>
</protein>
<evidence type="ECO:0000256" key="1">
    <source>
        <dbReference type="SAM" id="MobiDB-lite"/>
    </source>
</evidence>
<name>A0ABQ9G3J2_9NEOP</name>
<evidence type="ECO:0000313" key="3">
    <source>
        <dbReference type="Proteomes" id="UP001159363"/>
    </source>
</evidence>